<dbReference type="GO" id="GO:0006104">
    <property type="term" value="P:succinyl-CoA metabolic process"/>
    <property type="evidence" value="ECO:0007669"/>
    <property type="project" value="TreeGrafter"/>
</dbReference>
<feature type="domain" description="ATP-grasp fold succinyl-CoA synthetase-type" evidence="1">
    <location>
        <begin position="56"/>
        <end position="132"/>
    </location>
</feature>
<keyword evidence="3" id="KW-1185">Reference proteome</keyword>
<reference evidence="2 3" key="1">
    <citation type="submission" date="2019-09" db="EMBL/GenBank/DDBJ databases">
        <title>A chromosome-level genome assembly of the Chinese tupelo Nyssa sinensis.</title>
        <authorList>
            <person name="Yang X."/>
            <person name="Kang M."/>
            <person name="Yang Y."/>
            <person name="Xiong H."/>
            <person name="Wang M."/>
            <person name="Zhang Z."/>
            <person name="Wang Z."/>
            <person name="Wu H."/>
            <person name="Ma T."/>
            <person name="Liu J."/>
            <person name="Xi Z."/>
        </authorList>
    </citation>
    <scope>NUCLEOTIDE SEQUENCE [LARGE SCALE GENOMIC DNA]</scope>
    <source>
        <strain evidence="2">J267</strain>
        <tissue evidence="2">Leaf</tissue>
    </source>
</reference>
<dbReference type="InterPro" id="IPR013815">
    <property type="entry name" value="ATP_grasp_subdomain_1"/>
</dbReference>
<accession>A0A5J5BMI5</accession>
<dbReference type="UniPathway" id="UPA00223">
    <property type="reaction ID" value="UER00999"/>
</dbReference>
<dbReference type="Gene3D" id="3.30.1490.20">
    <property type="entry name" value="ATP-grasp fold, A domain"/>
    <property type="match status" value="1"/>
</dbReference>
<dbReference type="OrthoDB" id="1638943at2759"/>
<dbReference type="GO" id="GO:0005524">
    <property type="term" value="F:ATP binding"/>
    <property type="evidence" value="ECO:0007669"/>
    <property type="project" value="InterPro"/>
</dbReference>
<evidence type="ECO:0000259" key="1">
    <source>
        <dbReference type="Pfam" id="PF08442"/>
    </source>
</evidence>
<gene>
    <name evidence="2" type="ORF">F0562_021105</name>
</gene>
<dbReference type="GO" id="GO:0042709">
    <property type="term" value="C:succinate-CoA ligase complex"/>
    <property type="evidence" value="ECO:0007669"/>
    <property type="project" value="TreeGrafter"/>
</dbReference>
<evidence type="ECO:0000313" key="3">
    <source>
        <dbReference type="Proteomes" id="UP000325577"/>
    </source>
</evidence>
<dbReference type="AlphaFoldDB" id="A0A5J5BMI5"/>
<dbReference type="GO" id="GO:0005739">
    <property type="term" value="C:mitochondrion"/>
    <property type="evidence" value="ECO:0007669"/>
    <property type="project" value="TreeGrafter"/>
</dbReference>
<dbReference type="Proteomes" id="UP000325577">
    <property type="component" value="Linkage Group LG11"/>
</dbReference>
<dbReference type="SUPFAM" id="SSF56059">
    <property type="entry name" value="Glutathione synthetase ATP-binding domain-like"/>
    <property type="match status" value="1"/>
</dbReference>
<dbReference type="PANTHER" id="PTHR11815:SF10">
    <property type="entry name" value="SUCCINATE--COA LIGASE [GDP-FORMING] SUBUNIT BETA, MITOCHONDRIAL"/>
    <property type="match status" value="1"/>
</dbReference>
<dbReference type="InterPro" id="IPR013650">
    <property type="entry name" value="ATP-grasp_succ-CoA_synth-type"/>
</dbReference>
<protein>
    <recommendedName>
        <fullName evidence="1">ATP-grasp fold succinyl-CoA synthetase-type domain-containing protein</fullName>
    </recommendedName>
</protein>
<dbReference type="EMBL" id="CM018034">
    <property type="protein sequence ID" value="KAA8543400.1"/>
    <property type="molecule type" value="Genomic_DNA"/>
</dbReference>
<sequence length="150" mass="16887">MKRRTRIKSPFPKGPLFFSGQLDCGRRIRRLVRVLLNKVVHRSLSIAGKLQQQQLRRLNIHEYQLVVKSQILAGGRGLGTFKSVHKGGVHIVNADQVEEIAGKMVGQILVTKQTRPQGKVVSKVYLCKKLSLSMRCTLLLLLTVQLLVLL</sequence>
<organism evidence="2 3">
    <name type="scientific">Nyssa sinensis</name>
    <dbReference type="NCBI Taxonomy" id="561372"/>
    <lineage>
        <taxon>Eukaryota</taxon>
        <taxon>Viridiplantae</taxon>
        <taxon>Streptophyta</taxon>
        <taxon>Embryophyta</taxon>
        <taxon>Tracheophyta</taxon>
        <taxon>Spermatophyta</taxon>
        <taxon>Magnoliopsida</taxon>
        <taxon>eudicotyledons</taxon>
        <taxon>Gunneridae</taxon>
        <taxon>Pentapetalae</taxon>
        <taxon>asterids</taxon>
        <taxon>Cornales</taxon>
        <taxon>Nyssaceae</taxon>
        <taxon>Nyssa</taxon>
    </lineage>
</organism>
<proteinExistence type="predicted"/>
<dbReference type="Pfam" id="PF08442">
    <property type="entry name" value="ATP-grasp_2"/>
    <property type="match status" value="1"/>
</dbReference>
<dbReference type="GO" id="GO:0004775">
    <property type="term" value="F:succinate-CoA ligase (ADP-forming) activity"/>
    <property type="evidence" value="ECO:0007669"/>
    <property type="project" value="TreeGrafter"/>
</dbReference>
<evidence type="ECO:0000313" key="2">
    <source>
        <dbReference type="EMBL" id="KAA8543400.1"/>
    </source>
</evidence>
<name>A0A5J5BMI5_9ASTE</name>
<dbReference type="GO" id="GO:0006099">
    <property type="term" value="P:tricarboxylic acid cycle"/>
    <property type="evidence" value="ECO:0007669"/>
    <property type="project" value="UniProtKB-UniPathway"/>
</dbReference>
<dbReference type="PANTHER" id="PTHR11815">
    <property type="entry name" value="SUCCINYL-COA SYNTHETASE BETA CHAIN"/>
    <property type="match status" value="1"/>
</dbReference>